<evidence type="ECO:0000256" key="3">
    <source>
        <dbReference type="ARBA" id="ARBA00022741"/>
    </source>
</evidence>
<dbReference type="Pfam" id="PF00069">
    <property type="entry name" value="Pkinase"/>
    <property type="match status" value="1"/>
</dbReference>
<keyword evidence="4 7" id="KW-0418">Kinase</keyword>
<feature type="non-terminal residue" evidence="7">
    <location>
        <position position="163"/>
    </location>
</feature>
<keyword evidence="2" id="KW-0808">Transferase</keyword>
<dbReference type="PROSITE" id="PS00108">
    <property type="entry name" value="PROTEIN_KINASE_ST"/>
    <property type="match status" value="1"/>
</dbReference>
<evidence type="ECO:0000313" key="7">
    <source>
        <dbReference type="EMBL" id="PCH40123.1"/>
    </source>
</evidence>
<dbReference type="STRING" id="742152.A0A2H3JJT7"/>
<dbReference type="InterPro" id="IPR011009">
    <property type="entry name" value="Kinase-like_dom_sf"/>
</dbReference>
<reference evidence="7 8" key="1">
    <citation type="journal article" date="2012" name="Science">
        <title>The Paleozoic origin of enzymatic lignin decomposition reconstructed from 31 fungal genomes.</title>
        <authorList>
            <person name="Floudas D."/>
            <person name="Binder M."/>
            <person name="Riley R."/>
            <person name="Barry K."/>
            <person name="Blanchette R.A."/>
            <person name="Henrissat B."/>
            <person name="Martinez A.T."/>
            <person name="Otillar R."/>
            <person name="Spatafora J.W."/>
            <person name="Yadav J.S."/>
            <person name="Aerts A."/>
            <person name="Benoit I."/>
            <person name="Boyd A."/>
            <person name="Carlson A."/>
            <person name="Copeland A."/>
            <person name="Coutinho P.M."/>
            <person name="de Vries R.P."/>
            <person name="Ferreira P."/>
            <person name="Findley K."/>
            <person name="Foster B."/>
            <person name="Gaskell J."/>
            <person name="Glotzer D."/>
            <person name="Gorecki P."/>
            <person name="Heitman J."/>
            <person name="Hesse C."/>
            <person name="Hori C."/>
            <person name="Igarashi K."/>
            <person name="Jurgens J.A."/>
            <person name="Kallen N."/>
            <person name="Kersten P."/>
            <person name="Kohler A."/>
            <person name="Kuees U."/>
            <person name="Kumar T.K.A."/>
            <person name="Kuo A."/>
            <person name="LaButti K."/>
            <person name="Larrondo L.F."/>
            <person name="Lindquist E."/>
            <person name="Ling A."/>
            <person name="Lombard V."/>
            <person name="Lucas S."/>
            <person name="Lundell T."/>
            <person name="Martin R."/>
            <person name="McLaughlin D.J."/>
            <person name="Morgenstern I."/>
            <person name="Morin E."/>
            <person name="Murat C."/>
            <person name="Nagy L.G."/>
            <person name="Nolan M."/>
            <person name="Ohm R.A."/>
            <person name="Patyshakuliyeva A."/>
            <person name="Rokas A."/>
            <person name="Ruiz-Duenas F.J."/>
            <person name="Sabat G."/>
            <person name="Salamov A."/>
            <person name="Samejima M."/>
            <person name="Schmutz J."/>
            <person name="Slot J.C."/>
            <person name="St John F."/>
            <person name="Stenlid J."/>
            <person name="Sun H."/>
            <person name="Sun S."/>
            <person name="Syed K."/>
            <person name="Tsang A."/>
            <person name="Wiebenga A."/>
            <person name="Young D."/>
            <person name="Pisabarro A."/>
            <person name="Eastwood D.C."/>
            <person name="Martin F."/>
            <person name="Cullen D."/>
            <person name="Grigoriev I.V."/>
            <person name="Hibbett D.S."/>
        </authorList>
    </citation>
    <scope>NUCLEOTIDE SEQUENCE [LARGE SCALE GENOMIC DNA]</scope>
    <source>
        <strain evidence="7 8">MD-104</strain>
    </source>
</reference>
<evidence type="ECO:0000256" key="1">
    <source>
        <dbReference type="ARBA" id="ARBA00022527"/>
    </source>
</evidence>
<dbReference type="AlphaFoldDB" id="A0A2H3JJT7"/>
<dbReference type="GO" id="GO:0005524">
    <property type="term" value="F:ATP binding"/>
    <property type="evidence" value="ECO:0007669"/>
    <property type="project" value="UniProtKB-KW"/>
</dbReference>
<dbReference type="InterPro" id="IPR000719">
    <property type="entry name" value="Prot_kinase_dom"/>
</dbReference>
<evidence type="ECO:0000256" key="2">
    <source>
        <dbReference type="ARBA" id="ARBA00022679"/>
    </source>
</evidence>
<dbReference type="InterPro" id="IPR008271">
    <property type="entry name" value="Ser/Thr_kinase_AS"/>
</dbReference>
<sequence>LTEAEVRGVVKSLVDALIYLRNERICHRDIKASNVLLTEDFRIKLSDFGLATRLPTPESTTQTFCGSPNYIAPEIVARVPYGFSVDVWSLGCLMLTCLSGIPAFEAPSVPDVFKKISRGEYFVPDNISFEAKDLIAGLLQSDPLHRIPLHRMLSHPFFKPSLP</sequence>
<gene>
    <name evidence="7" type="ORF">WOLCODRAFT_40092</name>
</gene>
<keyword evidence="1" id="KW-0723">Serine/threonine-protein kinase</keyword>
<keyword evidence="3" id="KW-0547">Nucleotide-binding</keyword>
<dbReference type="Gene3D" id="1.10.510.10">
    <property type="entry name" value="Transferase(Phosphotransferase) domain 1"/>
    <property type="match status" value="1"/>
</dbReference>
<evidence type="ECO:0000259" key="6">
    <source>
        <dbReference type="PROSITE" id="PS50011"/>
    </source>
</evidence>
<dbReference type="Proteomes" id="UP000218811">
    <property type="component" value="Unassembled WGS sequence"/>
</dbReference>
<dbReference type="GO" id="GO:0005634">
    <property type="term" value="C:nucleus"/>
    <property type="evidence" value="ECO:0007669"/>
    <property type="project" value="TreeGrafter"/>
</dbReference>
<dbReference type="PANTHER" id="PTHR24345">
    <property type="entry name" value="SERINE/THREONINE-PROTEIN KINASE PLK"/>
    <property type="match status" value="1"/>
</dbReference>
<evidence type="ECO:0000313" key="8">
    <source>
        <dbReference type="Proteomes" id="UP000218811"/>
    </source>
</evidence>
<dbReference type="GO" id="GO:0004674">
    <property type="term" value="F:protein serine/threonine kinase activity"/>
    <property type="evidence" value="ECO:0007669"/>
    <property type="project" value="UniProtKB-KW"/>
</dbReference>
<dbReference type="OMA" id="NERICHR"/>
<evidence type="ECO:0000256" key="4">
    <source>
        <dbReference type="ARBA" id="ARBA00022777"/>
    </source>
</evidence>
<feature type="domain" description="Protein kinase" evidence="6">
    <location>
        <begin position="1"/>
        <end position="158"/>
    </location>
</feature>
<protein>
    <submittedName>
        <fullName evidence="7">Kinase-like protein</fullName>
    </submittedName>
</protein>
<name>A0A2H3JJT7_WOLCO</name>
<keyword evidence="5" id="KW-0067">ATP-binding</keyword>
<dbReference type="PROSITE" id="PS50011">
    <property type="entry name" value="PROTEIN_KINASE_DOM"/>
    <property type="match status" value="1"/>
</dbReference>
<dbReference type="SMART" id="SM00220">
    <property type="entry name" value="S_TKc"/>
    <property type="match status" value="1"/>
</dbReference>
<evidence type="ECO:0000256" key="5">
    <source>
        <dbReference type="ARBA" id="ARBA00022840"/>
    </source>
</evidence>
<dbReference type="PANTHER" id="PTHR24345:SF91">
    <property type="entry name" value="SERINE_THREONINE-PROTEIN KINASE PLK4"/>
    <property type="match status" value="1"/>
</dbReference>
<keyword evidence="8" id="KW-1185">Reference proteome</keyword>
<proteinExistence type="predicted"/>
<dbReference type="EMBL" id="KB468053">
    <property type="protein sequence ID" value="PCH40123.1"/>
    <property type="molecule type" value="Genomic_DNA"/>
</dbReference>
<dbReference type="OrthoDB" id="408964at2759"/>
<organism evidence="7 8">
    <name type="scientific">Wolfiporia cocos (strain MD-104)</name>
    <name type="common">Brown rot fungus</name>
    <dbReference type="NCBI Taxonomy" id="742152"/>
    <lineage>
        <taxon>Eukaryota</taxon>
        <taxon>Fungi</taxon>
        <taxon>Dikarya</taxon>
        <taxon>Basidiomycota</taxon>
        <taxon>Agaricomycotina</taxon>
        <taxon>Agaricomycetes</taxon>
        <taxon>Polyporales</taxon>
        <taxon>Phaeolaceae</taxon>
        <taxon>Wolfiporia</taxon>
    </lineage>
</organism>
<dbReference type="SUPFAM" id="SSF56112">
    <property type="entry name" value="Protein kinase-like (PK-like)"/>
    <property type="match status" value="1"/>
</dbReference>
<accession>A0A2H3JJT7</accession>
<feature type="non-terminal residue" evidence="7">
    <location>
        <position position="1"/>
    </location>
</feature>